<dbReference type="PRINTS" id="PR01411">
    <property type="entry name" value="CCMFBIOGNSIS"/>
</dbReference>
<evidence type="ECO:0000256" key="1">
    <source>
        <dbReference type="ARBA" id="ARBA00004429"/>
    </source>
</evidence>
<evidence type="ECO:0000256" key="10">
    <source>
        <dbReference type="SAM" id="Phobius"/>
    </source>
</evidence>
<dbReference type="AlphaFoldDB" id="A0A3E0WRX7"/>
<organism evidence="13 14">
    <name type="scientific">Alkalilimnicola ehrlichii</name>
    <dbReference type="NCBI Taxonomy" id="351052"/>
    <lineage>
        <taxon>Bacteria</taxon>
        <taxon>Pseudomonadati</taxon>
        <taxon>Pseudomonadota</taxon>
        <taxon>Gammaproteobacteria</taxon>
        <taxon>Chromatiales</taxon>
        <taxon>Ectothiorhodospiraceae</taxon>
        <taxon>Alkalilimnicola</taxon>
    </lineage>
</organism>
<evidence type="ECO:0000259" key="11">
    <source>
        <dbReference type="Pfam" id="PF01578"/>
    </source>
</evidence>
<feature type="transmembrane region" description="Helical" evidence="10">
    <location>
        <begin position="252"/>
        <end position="271"/>
    </location>
</feature>
<keyword evidence="4" id="KW-0997">Cell inner membrane</keyword>
<comment type="similarity">
    <text evidence="2">Belongs to the CcmF/CycK/Ccl1/NrfE/CcsA family.</text>
</comment>
<feature type="transmembrane region" description="Helical" evidence="10">
    <location>
        <begin position="39"/>
        <end position="61"/>
    </location>
</feature>
<evidence type="ECO:0000256" key="5">
    <source>
        <dbReference type="ARBA" id="ARBA00022692"/>
    </source>
</evidence>
<keyword evidence="14" id="KW-1185">Reference proteome</keyword>
<feature type="transmembrane region" description="Helical" evidence="10">
    <location>
        <begin position="349"/>
        <end position="369"/>
    </location>
</feature>
<proteinExistence type="inferred from homology"/>
<dbReference type="PRINTS" id="PR01410">
    <property type="entry name" value="CCBIOGENESIS"/>
</dbReference>
<feature type="transmembrane region" description="Helical" evidence="10">
    <location>
        <begin position="308"/>
        <end position="329"/>
    </location>
</feature>
<keyword evidence="6" id="KW-0201">Cytochrome c-type biogenesis</keyword>
<dbReference type="PANTHER" id="PTHR43653:SF1">
    <property type="entry name" value="CYTOCHROME C-TYPE BIOGENESIS PROTEIN CCMF"/>
    <property type="match status" value="1"/>
</dbReference>
<evidence type="ECO:0008006" key="15">
    <source>
        <dbReference type="Google" id="ProtNLM"/>
    </source>
</evidence>
<feature type="transmembrane region" description="Helical" evidence="10">
    <location>
        <begin position="211"/>
        <end position="232"/>
    </location>
</feature>
<dbReference type="GO" id="GO:0020037">
    <property type="term" value="F:heme binding"/>
    <property type="evidence" value="ECO:0007669"/>
    <property type="project" value="InterPro"/>
</dbReference>
<evidence type="ECO:0000256" key="7">
    <source>
        <dbReference type="ARBA" id="ARBA00022989"/>
    </source>
</evidence>
<dbReference type="InterPro" id="IPR002541">
    <property type="entry name" value="Cyt_c_assembly"/>
</dbReference>
<dbReference type="EMBL" id="NFZW01000011">
    <property type="protein sequence ID" value="RFA35734.1"/>
    <property type="molecule type" value="Genomic_DNA"/>
</dbReference>
<keyword evidence="5 10" id="KW-0812">Transmembrane</keyword>
<feature type="transmembrane region" description="Helical" evidence="10">
    <location>
        <begin position="73"/>
        <end position="92"/>
    </location>
</feature>
<dbReference type="InterPro" id="IPR032523">
    <property type="entry name" value="CcmF_C"/>
</dbReference>
<feature type="transmembrane region" description="Helical" evidence="10">
    <location>
        <begin position="474"/>
        <end position="493"/>
    </location>
</feature>
<keyword evidence="7 10" id="KW-1133">Transmembrane helix</keyword>
<dbReference type="GO" id="GO:0015232">
    <property type="term" value="F:heme transmembrane transporter activity"/>
    <property type="evidence" value="ECO:0007669"/>
    <property type="project" value="InterPro"/>
</dbReference>
<dbReference type="Pfam" id="PF01578">
    <property type="entry name" value="Cytochrom_C_asm"/>
    <property type="match status" value="1"/>
</dbReference>
<dbReference type="InterPro" id="IPR003567">
    <property type="entry name" value="Cyt_c_biogenesis"/>
</dbReference>
<dbReference type="PANTHER" id="PTHR43653">
    <property type="entry name" value="CYTOCHROME C ASSEMBLY PROTEIN-RELATED"/>
    <property type="match status" value="1"/>
</dbReference>
<reference evidence="14" key="1">
    <citation type="submission" date="2017-05" db="EMBL/GenBank/DDBJ databases">
        <authorList>
            <person name="Sharma S."/>
            <person name="Sidhu C."/>
            <person name="Pinnaka A.K."/>
        </authorList>
    </citation>
    <scope>NUCLEOTIDE SEQUENCE [LARGE SCALE GENOMIC DNA]</scope>
    <source>
        <strain evidence="14">AK93</strain>
    </source>
</reference>
<evidence type="ECO:0000256" key="2">
    <source>
        <dbReference type="ARBA" id="ARBA00009186"/>
    </source>
</evidence>
<evidence type="ECO:0000313" key="13">
    <source>
        <dbReference type="EMBL" id="RFA35734.1"/>
    </source>
</evidence>
<gene>
    <name evidence="13" type="ORF">CAL65_12460</name>
</gene>
<feature type="transmembrane region" description="Helical" evidence="10">
    <location>
        <begin position="112"/>
        <end position="128"/>
    </location>
</feature>
<feature type="domain" description="Cytochrome c assembly protein" evidence="11">
    <location>
        <begin position="4"/>
        <end position="157"/>
    </location>
</feature>
<dbReference type="Pfam" id="PF16327">
    <property type="entry name" value="CcmF_C"/>
    <property type="match status" value="1"/>
</dbReference>
<comment type="caution">
    <text evidence="13">The sequence shown here is derived from an EMBL/GenBank/DDBJ whole genome shotgun (WGS) entry which is preliminary data.</text>
</comment>
<feature type="transmembrane region" description="Helical" evidence="10">
    <location>
        <begin position="283"/>
        <end position="302"/>
    </location>
</feature>
<comment type="subcellular location">
    <subcellularLocation>
        <location evidence="1">Cell inner membrane</location>
        <topology evidence="1">Multi-pass membrane protein</topology>
    </subcellularLocation>
</comment>
<evidence type="ECO:0000256" key="9">
    <source>
        <dbReference type="ARBA" id="ARBA00037230"/>
    </source>
</evidence>
<evidence type="ECO:0000256" key="6">
    <source>
        <dbReference type="ARBA" id="ARBA00022748"/>
    </source>
</evidence>
<evidence type="ECO:0000259" key="12">
    <source>
        <dbReference type="Pfam" id="PF16327"/>
    </source>
</evidence>
<dbReference type="GO" id="GO:0005886">
    <property type="term" value="C:plasma membrane"/>
    <property type="evidence" value="ECO:0007669"/>
    <property type="project" value="UniProtKB-SubCell"/>
</dbReference>
<feature type="transmembrane region" description="Helical" evidence="10">
    <location>
        <begin position="172"/>
        <end position="190"/>
    </location>
</feature>
<dbReference type="Proteomes" id="UP000256763">
    <property type="component" value="Unassembled WGS sequence"/>
</dbReference>
<keyword evidence="8 10" id="KW-0472">Membrane</keyword>
<dbReference type="GO" id="GO:0017004">
    <property type="term" value="P:cytochrome complex assembly"/>
    <property type="evidence" value="ECO:0007669"/>
    <property type="project" value="UniProtKB-KW"/>
</dbReference>
<name>A0A3E0WRX7_9GAMM</name>
<keyword evidence="3" id="KW-1003">Cell membrane</keyword>
<sequence length="514" mass="55697">MLFVLFVSNPFERLLPAPVEGLALDPLPQGLGFALQTPLLLIGAVGFAVVFSFAIAALIGGDLDATWAHWSRPWTAVTWSLLTGGVALNSLWAYPVPGWEGAWFPVSVEQAFLLPWLAATALMHALAATEKRGVFRRWTVLLAVLTFAFCLLAVLLSSAGGDAYATDRMSTVFLWGLFVAVVGSALLLYFRRAPGGGWKRGLVPISRESALLLNNVVLAAGMAVLLSSLSYFVLLGVFDARPAATVMHYLKLLWAFLALAVLALAGAGPLLRWKGDDARRLVRILSIGVSVSLLGAMVSMHFVSGVSFLASLGVGVALWVMLSAGWRLWDGVRQNDRRLPALARLPRAIWGMALAHLGLAQFALAVTLASSFGSERTFSVISGDSIEVQGYVFYVDDVPSGSGEGYVESQGIVRVSRAGVFLAELNPEHRVDRGEQAIRFELVQRVGAFRKLFVRLEESPVETTWQLQIQYKPFTYLGWTGCLLMVLGGLLAASDRRYQRLARHAAAARAVVAR</sequence>
<evidence type="ECO:0000313" key="14">
    <source>
        <dbReference type="Proteomes" id="UP000256763"/>
    </source>
</evidence>
<feature type="transmembrane region" description="Helical" evidence="10">
    <location>
        <begin position="140"/>
        <end position="160"/>
    </location>
</feature>
<dbReference type="InterPro" id="IPR003568">
    <property type="entry name" value="Cyt_c_biogenesis_CcmF"/>
</dbReference>
<feature type="domain" description="Cytochrome c-type biogenesis protein CcmF C-terminal" evidence="12">
    <location>
        <begin position="177"/>
        <end position="496"/>
    </location>
</feature>
<evidence type="ECO:0000256" key="3">
    <source>
        <dbReference type="ARBA" id="ARBA00022475"/>
    </source>
</evidence>
<protein>
    <recommendedName>
        <fullName evidence="15">Cytochrome c-type biogenesis protein CcmF</fullName>
    </recommendedName>
</protein>
<accession>A0A3E0WRX7</accession>
<comment type="function">
    <text evidence="9">Required for the biogenesis of c-type cytochromes. Possible subunit of a heme lyase.</text>
</comment>
<evidence type="ECO:0000256" key="8">
    <source>
        <dbReference type="ARBA" id="ARBA00023136"/>
    </source>
</evidence>
<dbReference type="RefSeq" id="WP_116347953.1">
    <property type="nucleotide sequence ID" value="NZ_NFZW01000011.1"/>
</dbReference>
<evidence type="ECO:0000256" key="4">
    <source>
        <dbReference type="ARBA" id="ARBA00022519"/>
    </source>
</evidence>